<dbReference type="InterPro" id="IPR018958">
    <property type="entry name" value="Knr4/Smi1-like_dom"/>
</dbReference>
<sequence>MFTRHLPHLTVSGSRGDAHVEPGQVRARRSYGVELPASYLAFLAEVGPGDLGGFLHFPPVTALQTHRERLLPFLDADLEALLAPTRDVLVFADSVNGDMCGWSLESLRRGGEVPVICVNDFEGREVARSFRALLERLTAGDDLFGVGALLPMYTRVQEPTR</sequence>
<comment type="caution">
    <text evidence="2">The sequence shown here is derived from an EMBL/GenBank/DDBJ whole genome shotgun (WGS) entry which is preliminary data.</text>
</comment>
<organism evidence="2 3">
    <name type="scientific">Deinococcus hohokamensis</name>
    <dbReference type="NCBI Taxonomy" id="309883"/>
    <lineage>
        <taxon>Bacteria</taxon>
        <taxon>Thermotogati</taxon>
        <taxon>Deinococcota</taxon>
        <taxon>Deinococci</taxon>
        <taxon>Deinococcales</taxon>
        <taxon>Deinococcaceae</taxon>
        <taxon>Deinococcus</taxon>
    </lineage>
</organism>
<gene>
    <name evidence="2" type="ORF">ACFO0D_05010</name>
</gene>
<dbReference type="SUPFAM" id="SSF160631">
    <property type="entry name" value="SMI1/KNR4-like"/>
    <property type="match status" value="1"/>
</dbReference>
<evidence type="ECO:0000313" key="2">
    <source>
        <dbReference type="EMBL" id="MFC4637700.1"/>
    </source>
</evidence>
<dbReference type="Gene3D" id="3.40.1580.10">
    <property type="entry name" value="SMI1/KNR4-like"/>
    <property type="match status" value="1"/>
</dbReference>
<accession>A0ABV9I8S5</accession>
<dbReference type="EMBL" id="JBHSEI010000002">
    <property type="protein sequence ID" value="MFC4637700.1"/>
    <property type="molecule type" value="Genomic_DNA"/>
</dbReference>
<dbReference type="Proteomes" id="UP001595952">
    <property type="component" value="Unassembled WGS sequence"/>
</dbReference>
<name>A0ABV9I8S5_9DEIO</name>
<evidence type="ECO:0000313" key="3">
    <source>
        <dbReference type="Proteomes" id="UP001595952"/>
    </source>
</evidence>
<feature type="domain" description="Knr4/Smi1-like" evidence="1">
    <location>
        <begin position="28"/>
        <end position="136"/>
    </location>
</feature>
<protein>
    <submittedName>
        <fullName evidence="2">SMI1/KNR4 family protein</fullName>
    </submittedName>
</protein>
<keyword evidence="3" id="KW-1185">Reference proteome</keyword>
<dbReference type="RefSeq" id="WP_380060735.1">
    <property type="nucleotide sequence ID" value="NZ_JBHSEI010000002.1"/>
</dbReference>
<reference evidence="3" key="1">
    <citation type="journal article" date="2019" name="Int. J. Syst. Evol. Microbiol.">
        <title>The Global Catalogue of Microorganisms (GCM) 10K type strain sequencing project: providing services to taxonomists for standard genome sequencing and annotation.</title>
        <authorList>
            <consortium name="The Broad Institute Genomics Platform"/>
            <consortium name="The Broad Institute Genome Sequencing Center for Infectious Disease"/>
            <person name="Wu L."/>
            <person name="Ma J."/>
        </authorList>
    </citation>
    <scope>NUCLEOTIDE SEQUENCE [LARGE SCALE GENOMIC DNA]</scope>
    <source>
        <strain evidence="3">CCUG 55995</strain>
    </source>
</reference>
<evidence type="ECO:0000259" key="1">
    <source>
        <dbReference type="Pfam" id="PF09346"/>
    </source>
</evidence>
<dbReference type="Pfam" id="PF09346">
    <property type="entry name" value="SMI1_KNR4"/>
    <property type="match status" value="1"/>
</dbReference>
<proteinExistence type="predicted"/>
<dbReference type="InterPro" id="IPR037883">
    <property type="entry name" value="Knr4/Smi1-like_sf"/>
</dbReference>